<protein>
    <submittedName>
        <fullName evidence="1">Acireductone dioxygenase</fullName>
    </submittedName>
</protein>
<reference evidence="1 2" key="1">
    <citation type="submission" date="2024-01" db="EMBL/GenBank/DDBJ databases">
        <title>Unpublished Manusciprt.</title>
        <authorList>
            <person name="Duman M."/>
            <person name="Valdes E.G."/>
            <person name="Ajmi N."/>
            <person name="Altun S."/>
            <person name="Saticioglu I.B."/>
        </authorList>
    </citation>
    <scope>NUCLEOTIDE SEQUENCE [LARGE SCALE GENOMIC DNA]</scope>
    <source>
        <strain evidence="1 2">148P</strain>
    </source>
</reference>
<dbReference type="Gene3D" id="2.60.120.10">
    <property type="entry name" value="Jelly Rolls"/>
    <property type="match status" value="1"/>
</dbReference>
<dbReference type="GO" id="GO:0051213">
    <property type="term" value="F:dioxygenase activity"/>
    <property type="evidence" value="ECO:0007669"/>
    <property type="project" value="UniProtKB-KW"/>
</dbReference>
<dbReference type="CDD" id="cd02232">
    <property type="entry name" value="cupin_ARD"/>
    <property type="match status" value="1"/>
</dbReference>
<dbReference type="InterPro" id="IPR014710">
    <property type="entry name" value="RmlC-like_jellyroll"/>
</dbReference>
<keyword evidence="2" id="KW-1185">Reference proteome</keyword>
<dbReference type="InterPro" id="IPR004313">
    <property type="entry name" value="ARD"/>
</dbReference>
<keyword evidence="1" id="KW-0560">Oxidoreductase</keyword>
<keyword evidence="1" id="KW-0223">Dioxygenase</keyword>
<proteinExistence type="predicted"/>
<gene>
    <name evidence="1" type="ORF">V0R50_20950</name>
</gene>
<dbReference type="Proteomes" id="UP001335100">
    <property type="component" value="Unassembled WGS sequence"/>
</dbReference>
<dbReference type="Pfam" id="PF03079">
    <property type="entry name" value="ARD"/>
    <property type="match status" value="1"/>
</dbReference>
<comment type="caution">
    <text evidence="1">The sequence shown here is derived from an EMBL/GenBank/DDBJ whole genome shotgun (WGS) entry which is preliminary data.</text>
</comment>
<dbReference type="SUPFAM" id="SSF51182">
    <property type="entry name" value="RmlC-like cupins"/>
    <property type="match status" value="1"/>
</dbReference>
<dbReference type="InterPro" id="IPR011051">
    <property type="entry name" value="RmlC_Cupin_sf"/>
</dbReference>
<dbReference type="EMBL" id="JAZDQJ010000028">
    <property type="protein sequence ID" value="MEE1935707.1"/>
    <property type="molecule type" value="Genomic_DNA"/>
</dbReference>
<name>A0ABU7HVW2_9PSED</name>
<organism evidence="1 2">
    <name type="scientific">Pseudomonas ulcerans</name>
    <dbReference type="NCBI Taxonomy" id="3115852"/>
    <lineage>
        <taxon>Bacteria</taxon>
        <taxon>Pseudomonadati</taxon>
        <taxon>Pseudomonadota</taxon>
        <taxon>Gammaproteobacteria</taxon>
        <taxon>Pseudomonadales</taxon>
        <taxon>Pseudomonadaceae</taxon>
        <taxon>Pseudomonas</taxon>
    </lineage>
</organism>
<evidence type="ECO:0000313" key="1">
    <source>
        <dbReference type="EMBL" id="MEE1935707.1"/>
    </source>
</evidence>
<sequence>MSILSVYHQSTPDTPNKVLTHADDIAATLAEQGVRLERREPAQRIRPGTAQAEVIAALDAQVEALGGGAVEVLSVHPEHAQKDEIRAGLIDERRHAGAGLHFFVSGRGLLNLRVGEYVYALVGERGDVVSVPAGTAQWFDIGEQPNLVLVRVFESEAASKVELTGDETSRAFPTLEDTFFV</sequence>
<accession>A0ABU7HVW2</accession>
<dbReference type="RefSeq" id="WP_330076429.1">
    <property type="nucleotide sequence ID" value="NZ_JAZDQJ010000028.1"/>
</dbReference>
<evidence type="ECO:0000313" key="2">
    <source>
        <dbReference type="Proteomes" id="UP001335100"/>
    </source>
</evidence>